<protein>
    <submittedName>
        <fullName evidence="1">Uncharacterized protein</fullName>
    </submittedName>
</protein>
<name>A0AAD1YN35_9LAMI</name>
<accession>A0AAD1YN35</accession>
<dbReference type="EMBL" id="OU503036">
    <property type="protein sequence ID" value="CAI9753950.1"/>
    <property type="molecule type" value="Genomic_DNA"/>
</dbReference>
<gene>
    <name evidence="1" type="ORF">FPE_LOCUS1381</name>
</gene>
<evidence type="ECO:0000313" key="1">
    <source>
        <dbReference type="EMBL" id="CAI9753950.1"/>
    </source>
</evidence>
<proteinExistence type="predicted"/>
<evidence type="ECO:0000313" key="2">
    <source>
        <dbReference type="Proteomes" id="UP000834106"/>
    </source>
</evidence>
<dbReference type="Proteomes" id="UP000834106">
    <property type="component" value="Chromosome 1"/>
</dbReference>
<organism evidence="1 2">
    <name type="scientific">Fraxinus pennsylvanica</name>
    <dbReference type="NCBI Taxonomy" id="56036"/>
    <lineage>
        <taxon>Eukaryota</taxon>
        <taxon>Viridiplantae</taxon>
        <taxon>Streptophyta</taxon>
        <taxon>Embryophyta</taxon>
        <taxon>Tracheophyta</taxon>
        <taxon>Spermatophyta</taxon>
        <taxon>Magnoliopsida</taxon>
        <taxon>eudicotyledons</taxon>
        <taxon>Gunneridae</taxon>
        <taxon>Pentapetalae</taxon>
        <taxon>asterids</taxon>
        <taxon>lamiids</taxon>
        <taxon>Lamiales</taxon>
        <taxon>Oleaceae</taxon>
        <taxon>Oleeae</taxon>
        <taxon>Fraxinus</taxon>
    </lineage>
</organism>
<sequence length="188" mass="20978">MTVITRMPKAVTFNKISLSFMDPKEVMKFPIAVDTRIRLLTFASLSVTAHMLVVRSTGSFIATCNNDKVAAFIEKYFDGNHNFLVRNPWNTSAVIAREQTKEAAATYMPIHGMGASSCRCTSPAFLLLGFIKQKHQALLESEVLSSQFRFSLSPSPCTIPHHLQVMSLSTYERMNQRAASLPLVTMTK</sequence>
<reference evidence="1" key="1">
    <citation type="submission" date="2023-05" db="EMBL/GenBank/DDBJ databases">
        <authorList>
            <person name="Huff M."/>
        </authorList>
    </citation>
    <scope>NUCLEOTIDE SEQUENCE</scope>
</reference>
<keyword evidence="2" id="KW-1185">Reference proteome</keyword>
<dbReference type="AlphaFoldDB" id="A0AAD1YN35"/>